<organism evidence="2 3">
    <name type="scientific">Metschnikowia bicuspidata var. bicuspidata NRRL YB-4993</name>
    <dbReference type="NCBI Taxonomy" id="869754"/>
    <lineage>
        <taxon>Eukaryota</taxon>
        <taxon>Fungi</taxon>
        <taxon>Dikarya</taxon>
        <taxon>Ascomycota</taxon>
        <taxon>Saccharomycotina</taxon>
        <taxon>Pichiomycetes</taxon>
        <taxon>Metschnikowiaceae</taxon>
        <taxon>Metschnikowia</taxon>
    </lineage>
</organism>
<dbReference type="GO" id="GO:0044877">
    <property type="term" value="F:protein-containing complex binding"/>
    <property type="evidence" value="ECO:0007669"/>
    <property type="project" value="TreeGrafter"/>
</dbReference>
<dbReference type="AlphaFoldDB" id="A0A1A0HAZ4"/>
<dbReference type="Proteomes" id="UP000092555">
    <property type="component" value="Unassembled WGS sequence"/>
</dbReference>
<dbReference type="InterPro" id="IPR051207">
    <property type="entry name" value="ComplexI_NDUFA9_subunit"/>
</dbReference>
<proteinExistence type="predicted"/>
<evidence type="ECO:0000313" key="3">
    <source>
        <dbReference type="Proteomes" id="UP000092555"/>
    </source>
</evidence>
<protein>
    <submittedName>
        <fullName evidence="2">NAD(P)-binding protein</fullName>
    </submittedName>
</protein>
<name>A0A1A0HAZ4_9ASCO</name>
<evidence type="ECO:0000313" key="2">
    <source>
        <dbReference type="EMBL" id="OBA21181.1"/>
    </source>
</evidence>
<keyword evidence="3" id="KW-1185">Reference proteome</keyword>
<dbReference type="SUPFAM" id="SSF51735">
    <property type="entry name" value="NAD(P)-binding Rossmann-fold domains"/>
    <property type="match status" value="1"/>
</dbReference>
<dbReference type="OrthoDB" id="276721at2759"/>
<accession>A0A1A0HAZ4</accession>
<dbReference type="InterPro" id="IPR001509">
    <property type="entry name" value="Epimerase_deHydtase"/>
</dbReference>
<gene>
    <name evidence="2" type="ORF">METBIDRAFT_78224</name>
</gene>
<dbReference type="Pfam" id="PF01370">
    <property type="entry name" value="Epimerase"/>
    <property type="match status" value="1"/>
</dbReference>
<feature type="domain" description="NAD-dependent epimerase/dehydratase" evidence="1">
    <location>
        <begin position="4"/>
        <end position="80"/>
    </location>
</feature>
<dbReference type="GO" id="GO:0005739">
    <property type="term" value="C:mitochondrion"/>
    <property type="evidence" value="ECO:0007669"/>
    <property type="project" value="EnsemblFungi"/>
</dbReference>
<dbReference type="RefSeq" id="XP_018711691.1">
    <property type="nucleotide sequence ID" value="XM_018858847.1"/>
</dbReference>
<dbReference type="STRING" id="869754.A0A1A0HAZ4"/>
<evidence type="ECO:0000259" key="1">
    <source>
        <dbReference type="Pfam" id="PF01370"/>
    </source>
</evidence>
<dbReference type="Gene3D" id="3.40.50.720">
    <property type="entry name" value="NAD(P)-binding Rossmann-like Domain"/>
    <property type="match status" value="1"/>
</dbReference>
<dbReference type="GO" id="GO:0006744">
    <property type="term" value="P:ubiquinone biosynthetic process"/>
    <property type="evidence" value="ECO:0007669"/>
    <property type="project" value="EnsemblFungi"/>
</dbReference>
<dbReference type="PANTHER" id="PTHR12126">
    <property type="entry name" value="NADH-UBIQUINONE OXIDOREDUCTASE 39 KDA SUBUNIT-RELATED"/>
    <property type="match status" value="1"/>
</dbReference>
<comment type="caution">
    <text evidence="2">The sequence shown here is derived from an EMBL/GenBank/DDBJ whole genome shotgun (WGS) entry which is preliminary data.</text>
</comment>
<dbReference type="InterPro" id="IPR036291">
    <property type="entry name" value="NAD(P)-bd_dom_sf"/>
</dbReference>
<reference evidence="2 3" key="1">
    <citation type="submission" date="2016-05" db="EMBL/GenBank/DDBJ databases">
        <title>Comparative genomics of biotechnologically important yeasts.</title>
        <authorList>
            <consortium name="DOE Joint Genome Institute"/>
            <person name="Riley R."/>
            <person name="Haridas S."/>
            <person name="Wolfe K.H."/>
            <person name="Lopes M.R."/>
            <person name="Hittinger C.T."/>
            <person name="Goker M."/>
            <person name="Salamov A."/>
            <person name="Wisecaver J."/>
            <person name="Long T.M."/>
            <person name="Aerts A.L."/>
            <person name="Barry K."/>
            <person name="Choi C."/>
            <person name="Clum A."/>
            <person name="Coughlan A.Y."/>
            <person name="Deshpande S."/>
            <person name="Douglass A.P."/>
            <person name="Hanson S.J."/>
            <person name="Klenk H.-P."/>
            <person name="LaButti K."/>
            <person name="Lapidus A."/>
            <person name="Lindquist E."/>
            <person name="Lipzen A."/>
            <person name="Meier-kolthoff J.P."/>
            <person name="Ohm R.A."/>
            <person name="Otillar R.P."/>
            <person name="Pangilinan J."/>
            <person name="Peng Y."/>
            <person name="Rokas A."/>
            <person name="Rosa C.A."/>
            <person name="Scheuner C."/>
            <person name="Sibirny A.A."/>
            <person name="Slot J.C."/>
            <person name="Stielow J.B."/>
            <person name="Sun H."/>
            <person name="Kurtzman C.P."/>
            <person name="Blackwell M."/>
            <person name="Grigoriev I.V."/>
            <person name="Jeffries T.W."/>
        </authorList>
    </citation>
    <scope>NUCLEOTIDE SEQUENCE [LARGE SCALE GENOMIC DNA]</scope>
    <source>
        <strain evidence="2 3">NRRL YB-4993</strain>
    </source>
</reference>
<dbReference type="PANTHER" id="PTHR12126:SF16">
    <property type="entry name" value="MIOREX COMPLEX COMPONENT 2"/>
    <property type="match status" value="1"/>
</dbReference>
<dbReference type="EMBL" id="LXTC01000003">
    <property type="protein sequence ID" value="OBA21181.1"/>
    <property type="molecule type" value="Genomic_DNA"/>
</dbReference>
<dbReference type="GeneID" id="30031823"/>
<sequence length="273" mass="30213">MSSIAVLGGNGFLGRKICEIGVRQGWSVTSLSRSGAAPKALSHMDNSWISKVNWEKANLLEPESYREKLAGKTAVVHSVGILFEDLDYKSSINLNFSFLNDVQKLANSLKGSNPMARKPSNTYGAIQRDLAVILADSFLDVSQKEGASEKIPAFVYISADAKPPIVPDEYLSTKREAEFELSCKKGLRAIFMRPNFMYDANEPVMNNRKILSRFIDLGYNVKNILFSDKIAPLNDLIRPPVSTETVALKLYEKLGDANFQGVVSLEEILKKSS</sequence>